<dbReference type="Gene3D" id="3.40.50.300">
    <property type="entry name" value="P-loop containing nucleotide triphosphate hydrolases"/>
    <property type="match status" value="1"/>
</dbReference>
<dbReference type="EMBL" id="MNPJ01000019">
    <property type="protein sequence ID" value="OQS54563.1"/>
    <property type="molecule type" value="Genomic_DNA"/>
</dbReference>
<accession>A0A1W0E5N3</accession>
<gene>
    <name evidence="1" type="ORF">EHP00_68</name>
</gene>
<organism evidence="1 2">
    <name type="scientific">Ecytonucleospora hepatopenaei</name>
    <dbReference type="NCBI Taxonomy" id="646526"/>
    <lineage>
        <taxon>Eukaryota</taxon>
        <taxon>Fungi</taxon>
        <taxon>Fungi incertae sedis</taxon>
        <taxon>Microsporidia</taxon>
        <taxon>Enterocytozoonidae</taxon>
        <taxon>Ecytonucleospora</taxon>
    </lineage>
</organism>
<dbReference type="AlphaFoldDB" id="A0A1W0E5N3"/>
<evidence type="ECO:0000313" key="2">
    <source>
        <dbReference type="Proteomes" id="UP000192758"/>
    </source>
</evidence>
<dbReference type="Proteomes" id="UP000192758">
    <property type="component" value="Unassembled WGS sequence"/>
</dbReference>
<evidence type="ECO:0000313" key="1">
    <source>
        <dbReference type="EMBL" id="OQS54563.1"/>
    </source>
</evidence>
<dbReference type="InterPro" id="IPR027417">
    <property type="entry name" value="P-loop_NTPase"/>
</dbReference>
<sequence>MENQKVCVGNTLESNKTGAIVDIVLTPYIDVCLILKQFSRENSLFIIDTTTNFFSELPDYVDDINNCIKTQTNLDNFNTFPSNDSFADFDINTQLEENVSFLKIFPCQSINKLLNIFRKLKNIMKGHLKCILLIDSICFVVDRQPFLVKQIMNEIWEVVYETKCTVFLINYLKISFDSGKAEFVPRMGEAYGKLVTNRVFVNKNEDLCDIAQFCP</sequence>
<dbReference type="VEuPathDB" id="MicrosporidiaDB:EHP00_68"/>
<keyword evidence="2" id="KW-1185">Reference proteome</keyword>
<protein>
    <submittedName>
        <fullName evidence="1">Uncharacterized protein</fullName>
    </submittedName>
</protein>
<dbReference type="OrthoDB" id="2189928at2759"/>
<comment type="caution">
    <text evidence="1">The sequence shown here is derived from an EMBL/GenBank/DDBJ whole genome shotgun (WGS) entry which is preliminary data.</text>
</comment>
<name>A0A1W0E5N3_9MICR</name>
<reference evidence="1 2" key="1">
    <citation type="journal article" date="2017" name="Environ. Microbiol.">
        <title>Decay of the glycolytic pathway and adaptation to intranuclear parasitism within Enterocytozoonidae microsporidia.</title>
        <authorList>
            <person name="Wiredu Boakye D."/>
            <person name="Jaroenlak P."/>
            <person name="Prachumwat A."/>
            <person name="Williams T.A."/>
            <person name="Bateman K.S."/>
            <person name="Itsathitphaisarn O."/>
            <person name="Sritunyalucksana K."/>
            <person name="Paszkiewicz K.H."/>
            <person name="Moore K.A."/>
            <person name="Stentiford G.D."/>
            <person name="Williams B.A."/>
        </authorList>
    </citation>
    <scope>NUCLEOTIDE SEQUENCE [LARGE SCALE GENOMIC DNA]</scope>
    <source>
        <strain evidence="1 2">TH1</strain>
    </source>
</reference>
<proteinExistence type="predicted"/>